<organism evidence="3 4">
    <name type="scientific">Cytospora mali</name>
    <name type="common">Apple Valsa canker fungus</name>
    <name type="synonym">Valsa mali</name>
    <dbReference type="NCBI Taxonomy" id="578113"/>
    <lineage>
        <taxon>Eukaryota</taxon>
        <taxon>Fungi</taxon>
        <taxon>Dikarya</taxon>
        <taxon>Ascomycota</taxon>
        <taxon>Pezizomycotina</taxon>
        <taxon>Sordariomycetes</taxon>
        <taxon>Sordariomycetidae</taxon>
        <taxon>Diaporthales</taxon>
        <taxon>Cytosporaceae</taxon>
        <taxon>Cytospora</taxon>
    </lineage>
</organism>
<evidence type="ECO:0000313" key="4">
    <source>
        <dbReference type="Proteomes" id="UP000078559"/>
    </source>
</evidence>
<name>A0A194VK42_CYTMA</name>
<dbReference type="GO" id="GO:0042254">
    <property type="term" value="P:ribosome biogenesis"/>
    <property type="evidence" value="ECO:0007669"/>
    <property type="project" value="TreeGrafter"/>
</dbReference>
<evidence type="ECO:0000256" key="1">
    <source>
        <dbReference type="SAM" id="MobiDB-lite"/>
    </source>
</evidence>
<keyword evidence="4" id="KW-1185">Reference proteome</keyword>
<dbReference type="Proteomes" id="UP000078559">
    <property type="component" value="Chromosome 1"/>
</dbReference>
<feature type="compositionally biased region" description="Polar residues" evidence="1">
    <location>
        <begin position="118"/>
        <end position="131"/>
    </location>
</feature>
<dbReference type="PANTHER" id="PTHR15682:SF2">
    <property type="entry name" value="UNHEALTHY RIBOSOME BIOGENESIS PROTEIN 2 HOMOLOG"/>
    <property type="match status" value="1"/>
</dbReference>
<dbReference type="GO" id="GO:0005730">
    <property type="term" value="C:nucleolus"/>
    <property type="evidence" value="ECO:0007669"/>
    <property type="project" value="TreeGrafter"/>
</dbReference>
<proteinExistence type="predicted"/>
<sequence>MSSGELVQPSGDALIKAARSLDQSSADSIPDTLSNLWSLLSKSAAGSFHASEELVLRWLLKNMNGSATAAEQFRRYPMAWNVMASVFGRVPLFSLAKSLADRRFIPILQQTLKEISKPQNATSAKAANPSSDVEMADAESASTGRTSKKRKRSPGVLFDLKDLQKPRGCLRTAEALFDALRTLLARLDSVEAGVPSNVRMGAEHVKSLFSSPAKDAMEILGPMLSICDLALNEQEPEPAENEDSWLSTFGSLWDLHLQSSGDAAEVAMSLYPTGSILLAKLDRSKDLVVDPHVKATWTRDLRRFFIKNMILPARAAFLNRKDIAIIKAAVDVTSFMPTASCPVLFSLAIKTPYSVDDASAKKDHEDWTQKVFEIIEEPMRAADQARRNPAMKVVLDTAMDSKSSISLEGLRTVCRKYTSESGKLDLKLVSRVADVDVDVFLISVEGQTLLDDILEQVTNLDDPEFQVLAETDLVDFIVSLAKGSAKGRNLPWFIVKWTEVLSECLAKGEEYATIKKIWSSTQIVDTVSDLLQPSINTMQLSTLLDRLESQEAAFKRGALLVILDAISKGITEEEFIDAVNIRLLELASKTKLKRLEGPMVARWWRIVEKTVSQSKLNDVGLVWTKVESDLKKALKKGDLVDPATLAAFRCCSAFWLANHPGGPHESEASSMAWAFLQRLKKDGGKSTQTESSHSLSFFESCRVVDLVARSDLGTEFLPDFLAYTDMADLSSNAVRSVLYNEVNLGNQKYANALVNHAMTILAREQGNKSKWAPQQVNAAIQILLDVPSEAITRERREQIMPSTLYFISKLPKEHGDDSSDTTTGLLSLMIKLMKRPTFYEGMKFADLITVGQSLVANIEAKGDAMDDSRVGNTYGALKLFEALASLSLKQMTSNLDKRERAYLTEASQIALGWPVQVTESQPYHPILLKSLVAAIEASKRQAQAVADPVVLREHLSLMLAQYLTADYTGRVCDDANWLKQSHTTCFTLIVIEQLDEVQPAVIKSRLLASKTELERISGTLCGQGAKAGWRLKGLLFECFGEAISDPFNVMADVVLRRSDADKSEPRSVLAGPGDIHKYIDVVLKTMDNDARGAYFGAIGQRLRDDRDITGHLLAIYRLIRLEHEPSLRSTADKVDFAALQSVLANRLSKSGSAAEFVLIGQTMELLLDKKASAMKQWNTEVTLSTISTICATLPRMAEEVRSSPRTYLWLCRLVEVLIKRHRLRLEGHFHLLITALQSLLRLLIAPRTNPSSTTTTTTTTTSLFTLQQKQAVVFSRLLTLICEPSVASVTRGQAPGALDSAVDAAKRSAGQHMYLVLMLYIKLQLEHPVPRVVREALQSGVYSILDITTPEGRRILNEAVDGSGRAIFRELYKQYVKFGKWSGV</sequence>
<evidence type="ECO:0000259" key="2">
    <source>
        <dbReference type="Pfam" id="PF10441"/>
    </source>
</evidence>
<evidence type="ECO:0000313" key="3">
    <source>
        <dbReference type="EMBL" id="KUI64514.1"/>
    </source>
</evidence>
<feature type="domain" description="Nucleolar 27S pre-rRNA processing Urb2/Npa2 C-terminal" evidence="2">
    <location>
        <begin position="1160"/>
        <end position="1383"/>
    </location>
</feature>
<accession>A0A194VK42</accession>
<dbReference type="InterPro" id="IPR052609">
    <property type="entry name" value="Ribosome_Biogenesis_Reg"/>
</dbReference>
<dbReference type="InterPro" id="IPR018849">
    <property type="entry name" value="Urb2/Npa2_C"/>
</dbReference>
<feature type="region of interest" description="Disordered" evidence="1">
    <location>
        <begin position="118"/>
        <end position="152"/>
    </location>
</feature>
<dbReference type="Pfam" id="PF10441">
    <property type="entry name" value="Urb2"/>
    <property type="match status" value="1"/>
</dbReference>
<reference evidence="3" key="1">
    <citation type="submission" date="2014-12" db="EMBL/GenBank/DDBJ databases">
        <title>Genome Sequence of Valsa Canker Pathogens Uncovers a Specific Adaption of Colonization on Woody Bark.</title>
        <authorList>
            <person name="Yin Z."/>
            <person name="Liu H."/>
            <person name="Gao X."/>
            <person name="Li Z."/>
            <person name="Song N."/>
            <person name="Ke X."/>
            <person name="Dai Q."/>
            <person name="Wu Y."/>
            <person name="Sun Y."/>
            <person name="Xu J.-R."/>
            <person name="Kang Z.K."/>
            <person name="Wang L."/>
            <person name="Huang L."/>
        </authorList>
    </citation>
    <scope>NUCLEOTIDE SEQUENCE [LARGE SCALE GENOMIC DNA]</scope>
    <source>
        <strain evidence="3">03-8</strain>
    </source>
</reference>
<dbReference type="OrthoDB" id="160374at2759"/>
<gene>
    <name evidence="3" type="ORF">VM1G_00872</name>
</gene>
<dbReference type="EMBL" id="CM003098">
    <property type="protein sequence ID" value="KUI64514.1"/>
    <property type="molecule type" value="Genomic_DNA"/>
</dbReference>
<protein>
    <submittedName>
        <fullName evidence="3">Nucleolar pre-ribosomal-associated protein 2</fullName>
    </submittedName>
</protein>
<dbReference type="PANTHER" id="PTHR15682">
    <property type="entry name" value="UNHEALTHY RIBOSOME BIOGENESIS PROTEIN 2 HOMOLOG"/>
    <property type="match status" value="1"/>
</dbReference>